<dbReference type="RefSeq" id="WP_103787040.1">
    <property type="nucleotide sequence ID" value="NZ_PQVF01000001.1"/>
</dbReference>
<comment type="caution">
    <text evidence="1">The sequence shown here is derived from an EMBL/GenBank/DDBJ whole genome shotgun (WGS) entry which is preliminary data.</text>
</comment>
<proteinExistence type="predicted"/>
<name>A0A2S5A8M7_9SPHI</name>
<gene>
    <name evidence="1" type="ORF">C3K47_00090</name>
</gene>
<reference evidence="1 2" key="1">
    <citation type="submission" date="2018-01" db="EMBL/GenBank/DDBJ databases">
        <authorList>
            <person name="Gaut B.S."/>
            <person name="Morton B.R."/>
            <person name="Clegg M.T."/>
            <person name="Duvall M.R."/>
        </authorList>
    </citation>
    <scope>NUCLEOTIDE SEQUENCE [LARGE SCALE GENOMIC DNA]</scope>
    <source>
        <strain evidence="1 2">HR-AV</strain>
    </source>
</reference>
<dbReference type="AlphaFoldDB" id="A0A2S5A8M7"/>
<evidence type="ECO:0000313" key="1">
    <source>
        <dbReference type="EMBL" id="POY38938.1"/>
    </source>
</evidence>
<dbReference type="OrthoDB" id="9760040at2"/>
<accession>A0A2S5A8M7</accession>
<keyword evidence="2" id="KW-1185">Reference proteome</keyword>
<evidence type="ECO:0000313" key="2">
    <source>
        <dbReference type="Proteomes" id="UP000236893"/>
    </source>
</evidence>
<sequence>MKKSTLLIYLTFIAVACSGPSKKGEAPSDNKAFHKMLDNYWDERMKLFPLEATTYGDNRYNDLLPNDGSQAYIAEAKAFFNKYNNECNGFDREQLNENDKISYDIFHREMSMSLEGFSYHTEYLPINQFWSLPLTFPQLGSGSGNQPFATVKDYDNFLSRINGFTVWADTAVANMRTGIAKGYILPKALVVKIIPQMTAIANIDASKSIFYGPITKFPNDFNEADKKRLTEAYTKAIVEQINPTYQKLGDFFKNEYLPKARTNSGIDAIPQGKDLYQYLIRYWTTTQKTPQEVYDLGLEQVAAIRSDMEKVKAEVKFNGDLKAFFHFANNDKQFMPFKTPKEIIDAFWAIKAKEDPQLKKLFNHTPKMKFEIRQTEAFRAASASPEYNQGSPDGKRPGIFYVPILDATKFNTVGMETLFLHEAIPGHHYQNSLQIENTTLPTFRRFAWYGAYGEGWALYAESLGKELGLFTDPYQYLGHLSDAMLRAIRLVVDAGLHTQGWSREKAIQYMMENMRISEAEATSEIERYMAIPGQALSYKIGQLKIRELRNKYENQLGNKFNIAEFHNQVLNEGCLPLDVLESKMDAWAAKQ</sequence>
<dbReference type="PANTHER" id="PTHR33361">
    <property type="entry name" value="GLR0591 PROTEIN"/>
    <property type="match status" value="1"/>
</dbReference>
<dbReference type="Proteomes" id="UP000236893">
    <property type="component" value="Unassembled WGS sequence"/>
</dbReference>
<dbReference type="EMBL" id="PQVF01000001">
    <property type="protein sequence ID" value="POY38938.1"/>
    <property type="molecule type" value="Genomic_DNA"/>
</dbReference>
<dbReference type="InterPro" id="IPR010281">
    <property type="entry name" value="DUF885"/>
</dbReference>
<dbReference type="PANTHER" id="PTHR33361:SF16">
    <property type="entry name" value="DUF885 DOMAIN-CONTAINING PROTEIN"/>
    <property type="match status" value="1"/>
</dbReference>
<organism evidence="1 2">
    <name type="scientific">Solitalea longa</name>
    <dbReference type="NCBI Taxonomy" id="2079460"/>
    <lineage>
        <taxon>Bacteria</taxon>
        <taxon>Pseudomonadati</taxon>
        <taxon>Bacteroidota</taxon>
        <taxon>Sphingobacteriia</taxon>
        <taxon>Sphingobacteriales</taxon>
        <taxon>Sphingobacteriaceae</taxon>
        <taxon>Solitalea</taxon>
    </lineage>
</organism>
<dbReference type="Pfam" id="PF05960">
    <property type="entry name" value="DUF885"/>
    <property type="match status" value="1"/>
</dbReference>
<protein>
    <submittedName>
        <fullName evidence="1">DUF885 domain-containing protein</fullName>
    </submittedName>
</protein>
<dbReference type="PROSITE" id="PS51257">
    <property type="entry name" value="PROKAR_LIPOPROTEIN"/>
    <property type="match status" value="1"/>
</dbReference>